<dbReference type="GO" id="GO:0003700">
    <property type="term" value="F:DNA-binding transcription factor activity"/>
    <property type="evidence" value="ECO:0007669"/>
    <property type="project" value="TreeGrafter"/>
</dbReference>
<dbReference type="PANTHER" id="PTHR30055:SF226">
    <property type="entry name" value="HTH-TYPE TRANSCRIPTIONAL REGULATOR PKSA"/>
    <property type="match status" value="1"/>
</dbReference>
<evidence type="ECO:0000313" key="6">
    <source>
        <dbReference type="EMBL" id="GLL09854.1"/>
    </source>
</evidence>
<reference evidence="6" key="1">
    <citation type="journal article" date="2014" name="Int. J. Syst. Evol. Microbiol.">
        <title>Complete genome sequence of Corynebacterium casei LMG S-19264T (=DSM 44701T), isolated from a smear-ripened cheese.</title>
        <authorList>
            <consortium name="US DOE Joint Genome Institute (JGI-PGF)"/>
            <person name="Walter F."/>
            <person name="Albersmeier A."/>
            <person name="Kalinowski J."/>
            <person name="Ruckert C."/>
        </authorList>
    </citation>
    <scope>NUCLEOTIDE SEQUENCE</scope>
    <source>
        <strain evidence="6">VKM Ac-1069</strain>
    </source>
</reference>
<evidence type="ECO:0000259" key="4">
    <source>
        <dbReference type="Pfam" id="PF00440"/>
    </source>
</evidence>
<dbReference type="Pfam" id="PF00440">
    <property type="entry name" value="TetR_N"/>
    <property type="match status" value="1"/>
</dbReference>
<dbReference type="GO" id="GO:0000976">
    <property type="term" value="F:transcription cis-regulatory region binding"/>
    <property type="evidence" value="ECO:0007669"/>
    <property type="project" value="TreeGrafter"/>
</dbReference>
<dbReference type="PANTHER" id="PTHR30055">
    <property type="entry name" value="HTH-TYPE TRANSCRIPTIONAL REGULATOR RUTR"/>
    <property type="match status" value="1"/>
</dbReference>
<dbReference type="InterPro" id="IPR009057">
    <property type="entry name" value="Homeodomain-like_sf"/>
</dbReference>
<organism evidence="6 7">
    <name type="scientific">Pseudonocardia halophobica</name>
    <dbReference type="NCBI Taxonomy" id="29401"/>
    <lineage>
        <taxon>Bacteria</taxon>
        <taxon>Bacillati</taxon>
        <taxon>Actinomycetota</taxon>
        <taxon>Actinomycetes</taxon>
        <taxon>Pseudonocardiales</taxon>
        <taxon>Pseudonocardiaceae</taxon>
        <taxon>Pseudonocardia</taxon>
    </lineage>
</organism>
<dbReference type="InterPro" id="IPR001647">
    <property type="entry name" value="HTH_TetR"/>
</dbReference>
<gene>
    <name evidence="6" type="ORF">GCM10017577_09940</name>
</gene>
<dbReference type="SUPFAM" id="SSF48498">
    <property type="entry name" value="Tetracyclin repressor-like, C-terminal domain"/>
    <property type="match status" value="1"/>
</dbReference>
<name>A0A9W6NUJ4_9PSEU</name>
<dbReference type="InterPro" id="IPR011075">
    <property type="entry name" value="TetR_C"/>
</dbReference>
<dbReference type="Proteomes" id="UP001143463">
    <property type="component" value="Unassembled WGS sequence"/>
</dbReference>
<evidence type="ECO:0000259" key="5">
    <source>
        <dbReference type="Pfam" id="PF16859"/>
    </source>
</evidence>
<evidence type="ECO:0000256" key="3">
    <source>
        <dbReference type="ARBA" id="ARBA00023163"/>
    </source>
</evidence>
<comment type="caution">
    <text evidence="6">The sequence shown here is derived from an EMBL/GenBank/DDBJ whole genome shotgun (WGS) entry which is preliminary data.</text>
</comment>
<dbReference type="Gene3D" id="1.10.10.60">
    <property type="entry name" value="Homeodomain-like"/>
    <property type="match status" value="1"/>
</dbReference>
<feature type="domain" description="HTH tetR-type" evidence="4">
    <location>
        <begin position="26"/>
        <end position="57"/>
    </location>
</feature>
<keyword evidence="7" id="KW-1185">Reference proteome</keyword>
<dbReference type="RefSeq" id="WP_037043674.1">
    <property type="nucleotide sequence ID" value="NZ_BAAAUZ010000011.1"/>
</dbReference>
<reference evidence="6" key="2">
    <citation type="submission" date="2023-01" db="EMBL/GenBank/DDBJ databases">
        <authorList>
            <person name="Sun Q."/>
            <person name="Evtushenko L."/>
        </authorList>
    </citation>
    <scope>NUCLEOTIDE SEQUENCE</scope>
    <source>
        <strain evidence="6">VKM Ac-1069</strain>
    </source>
</reference>
<evidence type="ECO:0000313" key="7">
    <source>
        <dbReference type="Proteomes" id="UP001143463"/>
    </source>
</evidence>
<keyword evidence="2" id="KW-0238">DNA-binding</keyword>
<accession>A0A9W6NUJ4</accession>
<dbReference type="InterPro" id="IPR050109">
    <property type="entry name" value="HTH-type_TetR-like_transc_reg"/>
</dbReference>
<keyword evidence="1" id="KW-0805">Transcription regulation</keyword>
<protein>
    <submittedName>
        <fullName evidence="6">TetR family transcriptional regulator</fullName>
    </submittedName>
</protein>
<dbReference type="SUPFAM" id="SSF46689">
    <property type="entry name" value="Homeodomain-like"/>
    <property type="match status" value="1"/>
</dbReference>
<dbReference type="Pfam" id="PF16859">
    <property type="entry name" value="TetR_C_11"/>
    <property type="match status" value="1"/>
</dbReference>
<dbReference type="Gene3D" id="1.10.357.10">
    <property type="entry name" value="Tetracycline Repressor, domain 2"/>
    <property type="match status" value="1"/>
</dbReference>
<dbReference type="InterPro" id="IPR036271">
    <property type="entry name" value="Tet_transcr_reg_TetR-rel_C_sf"/>
</dbReference>
<feature type="domain" description="Tetracyclin repressor-like C-terminal" evidence="5">
    <location>
        <begin position="82"/>
        <end position="162"/>
    </location>
</feature>
<keyword evidence="3" id="KW-0804">Transcription</keyword>
<sequence>MAERRTEMAVRLAPTVHELLCAGLRYRDLSVEQIMAKAGMARSTFYAHFEDKGHLLALLGRDIVDEMAGCALPWTTFPGDGTEDDLRALLAPMLDCYRRHSRLMGALTEEAVSDPRVKLEFERLYRIGRELLAVHVADGRRKGTVDPAVDPGPTIDWLLAMLDRGMYLLVRNSAEDDPGRCATMARIVWLTLYAGAPSRSASPAAAGSGHRGGPTL</sequence>
<evidence type="ECO:0000256" key="1">
    <source>
        <dbReference type="ARBA" id="ARBA00023015"/>
    </source>
</evidence>
<dbReference type="AlphaFoldDB" id="A0A9W6NUJ4"/>
<proteinExistence type="predicted"/>
<dbReference type="EMBL" id="BSFQ01000003">
    <property type="protein sequence ID" value="GLL09854.1"/>
    <property type="molecule type" value="Genomic_DNA"/>
</dbReference>
<evidence type="ECO:0000256" key="2">
    <source>
        <dbReference type="ARBA" id="ARBA00023125"/>
    </source>
</evidence>